<evidence type="ECO:0000313" key="6">
    <source>
        <dbReference type="EMBL" id="SIM59377.1"/>
    </source>
</evidence>
<evidence type="ECO:0000256" key="4">
    <source>
        <dbReference type="SAM" id="Phobius"/>
    </source>
</evidence>
<dbReference type="EMBL" id="LT671858">
    <property type="protein sequence ID" value="SIM59377.1"/>
    <property type="molecule type" value="Genomic_DNA"/>
</dbReference>
<keyword evidence="3" id="KW-0732">Signal</keyword>
<gene>
    <name evidence="6" type="ORF">CSP5_0936</name>
</gene>
<evidence type="ECO:0000256" key="2">
    <source>
        <dbReference type="ARBA" id="ARBA00022448"/>
    </source>
</evidence>
<evidence type="ECO:0000256" key="3">
    <source>
        <dbReference type="ARBA" id="ARBA00022729"/>
    </source>
</evidence>
<dbReference type="SUPFAM" id="SSF53850">
    <property type="entry name" value="Periplasmic binding protein-like II"/>
    <property type="match status" value="1"/>
</dbReference>
<keyword evidence="4" id="KW-1133">Transmembrane helix</keyword>
<dbReference type="AlphaFoldDB" id="A0A1N5UG60"/>
<dbReference type="PANTHER" id="PTHR30290:SF9">
    <property type="entry name" value="OLIGOPEPTIDE-BINDING PROTEIN APPA"/>
    <property type="match status" value="1"/>
</dbReference>
<dbReference type="RefSeq" id="WP_241869839.1">
    <property type="nucleotide sequence ID" value="NZ_LT671858.1"/>
</dbReference>
<accession>A0A1N5UG60</accession>
<proteinExistence type="inferred from homology"/>
<evidence type="ECO:0000256" key="1">
    <source>
        <dbReference type="ARBA" id="ARBA00005695"/>
    </source>
</evidence>
<dbReference type="CDD" id="cd08509">
    <property type="entry name" value="PBP2_TmCBP_oligosaccharides_like"/>
    <property type="match status" value="1"/>
</dbReference>
<keyword evidence="4" id="KW-0812">Transmembrane</keyword>
<sequence length="620" mass="68489">MNTNYRRRRILIALALSSLMVLSGLSVFSFVSGGNSTTLVARTADSSSANGNNSTLYLSPGATPEFVDNFNPYNIWTEPTGIMGMIYEPLLQVNTYNGTVIPWLATGYSFSKSGLYLNMTLRQNVTFSNGQPFNSYDVVYTFNIQKKAINAWGAIENISAQGLYKVSFKFYTPQTNYLFYIGCQAIMPTNQSWEQQTGSNGVPDPQSAVVTDPIGTGPYVLSSFSPQKVVLVKNPHYWQKGLPKIDRLVYNDYTSNSALSLALAEGKVQWASVFEPNVTSLFVQNNPKTNHYWYPAGQPVTMMVNDLMPFLNESYVRQALSLAINRTAICQIGEYGYEKPANAANILQQQLSYLNKTNLNQANSLAQFNPSKALSMLEEHGFKLNSKKQLEYSNGTLVPTISLMSVAGYSDWDTDITIIAADLKAIGINVVTTTPTGSNLASDIADGDYQLAVDTVSGIGPNPWYDYSGLVGSVTPIGKTAYVNEERWNATGTDFMSAYANYTLTGNLTLQDKYTNEMVNVMLNQMPIIPLVYSGDWYEYVNNTIGGWPNQNNSFWIPMPWYPHPSEVVVLHLYPLTSAKAVKVTSTVTYEYIGVAIVVVVIAAVAGVTLVNKRQKKRND</sequence>
<dbReference type="Gene3D" id="3.40.190.10">
    <property type="entry name" value="Periplasmic binding protein-like II"/>
    <property type="match status" value="1"/>
</dbReference>
<feature type="domain" description="Solute-binding protein family 5" evidence="5">
    <location>
        <begin position="99"/>
        <end position="472"/>
    </location>
</feature>
<dbReference type="InterPro" id="IPR000914">
    <property type="entry name" value="SBP_5_dom"/>
</dbReference>
<keyword evidence="4" id="KW-0472">Membrane</keyword>
<dbReference type="PANTHER" id="PTHR30290">
    <property type="entry name" value="PERIPLASMIC BINDING COMPONENT OF ABC TRANSPORTER"/>
    <property type="match status" value="1"/>
</dbReference>
<comment type="similarity">
    <text evidence="1">Belongs to the bacterial solute-binding protein 5 family.</text>
</comment>
<evidence type="ECO:0000313" key="7">
    <source>
        <dbReference type="Proteomes" id="UP000195607"/>
    </source>
</evidence>
<protein>
    <submittedName>
        <fullName evidence="6">PepT family ABC transporter substrate-binding component</fullName>
    </submittedName>
</protein>
<dbReference type="Gene3D" id="3.10.105.10">
    <property type="entry name" value="Dipeptide-binding Protein, Domain 3"/>
    <property type="match status" value="1"/>
</dbReference>
<name>A0A1N5UG60_9ARCH</name>
<dbReference type="Pfam" id="PF00496">
    <property type="entry name" value="SBP_bac_5"/>
    <property type="match status" value="1"/>
</dbReference>
<dbReference type="Proteomes" id="UP000195607">
    <property type="component" value="Chromosome I"/>
</dbReference>
<dbReference type="GO" id="GO:0015833">
    <property type="term" value="P:peptide transport"/>
    <property type="evidence" value="ECO:0007669"/>
    <property type="project" value="TreeGrafter"/>
</dbReference>
<keyword evidence="2" id="KW-0813">Transport</keyword>
<organism evidence="6 7">
    <name type="scientific">Cuniculiplasma divulgatum</name>
    <dbReference type="NCBI Taxonomy" id="1673428"/>
    <lineage>
        <taxon>Archaea</taxon>
        <taxon>Methanobacteriati</taxon>
        <taxon>Thermoplasmatota</taxon>
        <taxon>Thermoplasmata</taxon>
        <taxon>Thermoplasmatales</taxon>
        <taxon>Cuniculiplasmataceae</taxon>
        <taxon>Cuniculiplasma</taxon>
    </lineage>
</organism>
<dbReference type="GO" id="GO:1904680">
    <property type="term" value="F:peptide transmembrane transporter activity"/>
    <property type="evidence" value="ECO:0007669"/>
    <property type="project" value="TreeGrafter"/>
</dbReference>
<feature type="transmembrane region" description="Helical" evidence="4">
    <location>
        <begin position="592"/>
        <end position="611"/>
    </location>
</feature>
<reference evidence="6 7" key="1">
    <citation type="submission" date="2016-04" db="EMBL/GenBank/DDBJ databases">
        <authorList>
            <person name="Evans L.H."/>
            <person name="Alamgir A."/>
            <person name="Owens N."/>
            <person name="Weber N.D."/>
            <person name="Virtaneva K."/>
            <person name="Barbian K."/>
            <person name="Babar A."/>
            <person name="Rosenke K."/>
        </authorList>
    </citation>
    <scope>NUCLEOTIDE SEQUENCE [LARGE SCALE GENOMIC DNA]</scope>
    <source>
        <strain evidence="7">S5(T) (JCM 30642 \VKM B-2941)</strain>
    </source>
</reference>
<evidence type="ECO:0000259" key="5">
    <source>
        <dbReference type="Pfam" id="PF00496"/>
    </source>
</evidence>
<dbReference type="GeneID" id="41588205"/>
<dbReference type="InterPro" id="IPR039424">
    <property type="entry name" value="SBP_5"/>
</dbReference>
<dbReference type="Gene3D" id="3.90.76.10">
    <property type="entry name" value="Dipeptide-binding Protein, Domain 1"/>
    <property type="match status" value="1"/>
</dbReference>